<dbReference type="Proteomes" id="UP001430455">
    <property type="component" value="Unassembled WGS sequence"/>
</dbReference>
<gene>
    <name evidence="2" type="ORF">EGH23_23495</name>
</gene>
<organism evidence="2 3">
    <name type="scientific">Haloarcula nitratireducens</name>
    <dbReference type="NCBI Taxonomy" id="2487749"/>
    <lineage>
        <taxon>Archaea</taxon>
        <taxon>Methanobacteriati</taxon>
        <taxon>Methanobacteriota</taxon>
        <taxon>Stenosarchaea group</taxon>
        <taxon>Halobacteria</taxon>
        <taxon>Halobacteriales</taxon>
        <taxon>Haloarculaceae</taxon>
        <taxon>Haloarcula</taxon>
    </lineage>
</organism>
<dbReference type="RefSeq" id="WP_220582418.1">
    <property type="nucleotide sequence ID" value="NZ_RKLT01000029.1"/>
</dbReference>
<keyword evidence="3" id="KW-1185">Reference proteome</keyword>
<accession>A0AAW4PIM0</accession>
<comment type="caution">
    <text evidence="2">The sequence shown here is derived from an EMBL/GenBank/DDBJ whole genome shotgun (WGS) entry which is preliminary data.</text>
</comment>
<dbReference type="EMBL" id="RKLT01000029">
    <property type="protein sequence ID" value="MBX0297834.1"/>
    <property type="molecule type" value="Genomic_DNA"/>
</dbReference>
<dbReference type="Pfam" id="PF24351">
    <property type="entry name" value="DUF7511"/>
    <property type="match status" value="1"/>
</dbReference>
<sequence>MNERATDDEDDQLPIKATPEDLPPVLAAEIIVSQNRPAECTVFPPDATDFERLTTWITAKEGSFISLEDMR</sequence>
<proteinExistence type="predicted"/>
<evidence type="ECO:0000313" key="3">
    <source>
        <dbReference type="Proteomes" id="UP001430455"/>
    </source>
</evidence>
<evidence type="ECO:0000259" key="1">
    <source>
        <dbReference type="Pfam" id="PF24351"/>
    </source>
</evidence>
<reference evidence="2 3" key="1">
    <citation type="submission" date="2021-06" db="EMBL/GenBank/DDBJ databases">
        <title>Halomicroarcula sp. a new haloarchaeum isolated from saline soil.</title>
        <authorList>
            <person name="Duran-Viseras A."/>
            <person name="Sanchez-Porro C."/>
            <person name="Ventosa A."/>
        </authorList>
    </citation>
    <scope>NUCLEOTIDE SEQUENCE [LARGE SCALE GENOMIC DNA]</scope>
    <source>
        <strain evidence="2 3">F27</strain>
    </source>
</reference>
<feature type="domain" description="DUF7511" evidence="1">
    <location>
        <begin position="26"/>
        <end position="71"/>
    </location>
</feature>
<dbReference type="AlphaFoldDB" id="A0AAW4PIM0"/>
<name>A0AAW4PIM0_9EURY</name>
<dbReference type="InterPro" id="IPR055933">
    <property type="entry name" value="DUF7511"/>
</dbReference>
<protein>
    <recommendedName>
        <fullName evidence="1">DUF7511 domain-containing protein</fullName>
    </recommendedName>
</protein>
<evidence type="ECO:0000313" key="2">
    <source>
        <dbReference type="EMBL" id="MBX0297834.1"/>
    </source>
</evidence>